<evidence type="ECO:0000313" key="1">
    <source>
        <dbReference type="EMBL" id="KAJ5404032.1"/>
    </source>
</evidence>
<organism evidence="1 2">
    <name type="scientific">Penicillium cosmopolitanum</name>
    <dbReference type="NCBI Taxonomy" id="1131564"/>
    <lineage>
        <taxon>Eukaryota</taxon>
        <taxon>Fungi</taxon>
        <taxon>Dikarya</taxon>
        <taxon>Ascomycota</taxon>
        <taxon>Pezizomycotina</taxon>
        <taxon>Eurotiomycetes</taxon>
        <taxon>Eurotiomycetidae</taxon>
        <taxon>Eurotiales</taxon>
        <taxon>Aspergillaceae</taxon>
        <taxon>Penicillium</taxon>
    </lineage>
</organism>
<dbReference type="EMBL" id="JAPZBU010000005">
    <property type="protein sequence ID" value="KAJ5404032.1"/>
    <property type="molecule type" value="Genomic_DNA"/>
</dbReference>
<dbReference type="Proteomes" id="UP001147747">
    <property type="component" value="Unassembled WGS sequence"/>
</dbReference>
<reference evidence="1" key="1">
    <citation type="submission" date="2022-12" db="EMBL/GenBank/DDBJ databases">
        <authorList>
            <person name="Petersen C."/>
        </authorList>
    </citation>
    <scope>NUCLEOTIDE SEQUENCE</scope>
    <source>
        <strain evidence="1">IBT 29677</strain>
    </source>
</reference>
<dbReference type="RefSeq" id="XP_056491274.1">
    <property type="nucleotide sequence ID" value="XM_056628540.1"/>
</dbReference>
<name>A0A9W9W603_9EURO</name>
<accession>A0A9W9W603</accession>
<protein>
    <submittedName>
        <fullName evidence="1">Uncharacterized protein</fullName>
    </submittedName>
</protein>
<dbReference type="AlphaFoldDB" id="A0A9W9W603"/>
<comment type="caution">
    <text evidence="1">The sequence shown here is derived from an EMBL/GenBank/DDBJ whole genome shotgun (WGS) entry which is preliminary data.</text>
</comment>
<dbReference type="GeneID" id="81367520"/>
<evidence type="ECO:0000313" key="2">
    <source>
        <dbReference type="Proteomes" id="UP001147747"/>
    </source>
</evidence>
<gene>
    <name evidence="1" type="ORF">N7509_003903</name>
</gene>
<sequence>MEPNNWSQYLAEVTAAGVEKEPMAWVQALESAADNGYDGSVYTVLHIESFAKQQKRYEGLCKL</sequence>
<keyword evidence="2" id="KW-1185">Reference proteome</keyword>
<proteinExistence type="predicted"/>
<reference evidence="1" key="2">
    <citation type="journal article" date="2023" name="IMA Fungus">
        <title>Comparative genomic study of the Penicillium genus elucidates a diverse pangenome and 15 lateral gene transfer events.</title>
        <authorList>
            <person name="Petersen C."/>
            <person name="Sorensen T."/>
            <person name="Nielsen M.R."/>
            <person name="Sondergaard T.E."/>
            <person name="Sorensen J.L."/>
            <person name="Fitzpatrick D.A."/>
            <person name="Frisvad J.C."/>
            <person name="Nielsen K.L."/>
        </authorList>
    </citation>
    <scope>NUCLEOTIDE SEQUENCE</scope>
    <source>
        <strain evidence="1">IBT 29677</strain>
    </source>
</reference>